<organism evidence="1 2">
    <name type="scientific">Melastoma candidum</name>
    <dbReference type="NCBI Taxonomy" id="119954"/>
    <lineage>
        <taxon>Eukaryota</taxon>
        <taxon>Viridiplantae</taxon>
        <taxon>Streptophyta</taxon>
        <taxon>Embryophyta</taxon>
        <taxon>Tracheophyta</taxon>
        <taxon>Spermatophyta</taxon>
        <taxon>Magnoliopsida</taxon>
        <taxon>eudicotyledons</taxon>
        <taxon>Gunneridae</taxon>
        <taxon>Pentapetalae</taxon>
        <taxon>rosids</taxon>
        <taxon>malvids</taxon>
        <taxon>Myrtales</taxon>
        <taxon>Melastomataceae</taxon>
        <taxon>Melastomatoideae</taxon>
        <taxon>Melastomateae</taxon>
        <taxon>Melastoma</taxon>
    </lineage>
</organism>
<name>A0ACB9R974_9MYRT</name>
<evidence type="ECO:0000313" key="2">
    <source>
        <dbReference type="Proteomes" id="UP001057402"/>
    </source>
</evidence>
<dbReference type="Proteomes" id="UP001057402">
    <property type="component" value="Chromosome 4"/>
</dbReference>
<proteinExistence type="predicted"/>
<dbReference type="EMBL" id="CM042883">
    <property type="protein sequence ID" value="KAI4374179.1"/>
    <property type="molecule type" value="Genomic_DNA"/>
</dbReference>
<keyword evidence="2" id="KW-1185">Reference proteome</keyword>
<sequence length="111" mass="12755">MNSCIPNEKWQIEMTRRHSLEWKFPGRTTTHLYGNFCARQGTAIGSMRLIVRVDPAVVDSAFEAISLLHWDIVGFLDVVKRGIEWQILETLGRVNFTQGCDRKENEETNCA</sequence>
<comment type="caution">
    <text evidence="1">The sequence shown here is derived from an EMBL/GenBank/DDBJ whole genome shotgun (WGS) entry which is preliminary data.</text>
</comment>
<gene>
    <name evidence="1" type="ORF">MLD38_012203</name>
</gene>
<accession>A0ACB9R974</accession>
<evidence type="ECO:0000313" key="1">
    <source>
        <dbReference type="EMBL" id="KAI4374179.1"/>
    </source>
</evidence>
<protein>
    <submittedName>
        <fullName evidence="1">Uncharacterized protein</fullName>
    </submittedName>
</protein>
<reference evidence="2" key="1">
    <citation type="journal article" date="2023" name="Front. Plant Sci.">
        <title>Chromosomal-level genome assembly of Melastoma candidum provides insights into trichome evolution.</title>
        <authorList>
            <person name="Zhong Y."/>
            <person name="Wu W."/>
            <person name="Sun C."/>
            <person name="Zou P."/>
            <person name="Liu Y."/>
            <person name="Dai S."/>
            <person name="Zhou R."/>
        </authorList>
    </citation>
    <scope>NUCLEOTIDE SEQUENCE [LARGE SCALE GENOMIC DNA]</scope>
</reference>